<protein>
    <submittedName>
        <fullName evidence="1">Uncharacterized protein</fullName>
    </submittedName>
</protein>
<evidence type="ECO:0000313" key="2">
    <source>
        <dbReference type="Proteomes" id="UP001628078"/>
    </source>
</evidence>
<proteinExistence type="predicted"/>
<evidence type="ECO:0000313" key="1">
    <source>
        <dbReference type="EMBL" id="GKT05028.1"/>
    </source>
</evidence>
<reference evidence="1 2" key="1">
    <citation type="submission" date="2022-03" db="EMBL/GenBank/DDBJ databases">
        <title>Draft genome sequence of Furfurilactobacillus curtus JCM 31185.</title>
        <authorList>
            <person name="Suzuki S."/>
            <person name="Endo A."/>
            <person name="Kajikawa A."/>
        </authorList>
    </citation>
    <scope>NUCLEOTIDE SEQUENCE [LARGE SCALE GENOMIC DNA]</scope>
    <source>
        <strain evidence="1 2">JCM 31185</strain>
    </source>
</reference>
<dbReference type="Proteomes" id="UP001628078">
    <property type="component" value="Unassembled WGS sequence"/>
</dbReference>
<accession>A0ABQ5JKU6</accession>
<name>A0ABQ5JKU6_9LACO</name>
<keyword evidence="2" id="KW-1185">Reference proteome</keyword>
<dbReference type="InterPro" id="IPR017850">
    <property type="entry name" value="Alkaline_phosphatase_core_sf"/>
</dbReference>
<gene>
    <name evidence="1" type="ORF">JCM31185_03170</name>
</gene>
<dbReference type="SUPFAM" id="SSF53649">
    <property type="entry name" value="Alkaline phosphatase-like"/>
    <property type="match status" value="1"/>
</dbReference>
<organism evidence="1 2">
    <name type="scientific">Furfurilactobacillus curtus</name>
    <dbReference type="NCBI Taxonomy" id="1746200"/>
    <lineage>
        <taxon>Bacteria</taxon>
        <taxon>Bacillati</taxon>
        <taxon>Bacillota</taxon>
        <taxon>Bacilli</taxon>
        <taxon>Lactobacillales</taxon>
        <taxon>Lactobacillaceae</taxon>
        <taxon>Furfurilactobacillus</taxon>
    </lineage>
</organism>
<dbReference type="Pfam" id="PF01663">
    <property type="entry name" value="Phosphodiest"/>
    <property type="match status" value="1"/>
</dbReference>
<comment type="caution">
    <text evidence="1">The sequence shown here is derived from an EMBL/GenBank/DDBJ whole genome shotgun (WGS) entry which is preliminary data.</text>
</comment>
<dbReference type="EMBL" id="BQXO01000001">
    <property type="protein sequence ID" value="GKT05028.1"/>
    <property type="molecule type" value="Genomic_DNA"/>
</dbReference>
<sequence>MVVIPLDAMGAADLRDHLHELPQLTQLVATGTYVKKVSRIYPTLTYRHIVTYNDCRWNVVLGIMASLITPTANP</sequence>
<dbReference type="InterPro" id="IPR002591">
    <property type="entry name" value="Phosphodiest/P_Trfase"/>
</dbReference>
<dbReference type="RefSeq" id="WP_407882293.1">
    <property type="nucleotide sequence ID" value="NZ_BQXO01000001.1"/>
</dbReference>